<organism evidence="2 3">
    <name type="scientific">Staphylococcus simulans UMC-CNS-990</name>
    <dbReference type="NCBI Taxonomy" id="1405498"/>
    <lineage>
        <taxon>Bacteria</taxon>
        <taxon>Bacillati</taxon>
        <taxon>Bacillota</taxon>
        <taxon>Bacilli</taxon>
        <taxon>Bacillales</taxon>
        <taxon>Staphylococcaceae</taxon>
        <taxon>Staphylococcus</taxon>
    </lineage>
</organism>
<accession>A0ABP2YWE9</accession>
<name>A0ABP2YWE9_STASI</name>
<sequence length="240" mass="27442">MSSTKKNWKYAGKIALGGLAGGCVGLYFSFLGNHSSLQLFDFQATIITTLFTILLIIGIGIVMKLQLSQAKNYKHLSEEDEVLGDYYDTLFNRKFFNASVLSHLSTFVALVNIILVTTFKFANNHWEVSVIPFLISSIFSVMYKIYLPKLDSRLPNPNDEQYVDKMMKAMDEGERYVTFSAIFKLFQYNLLALTILVLVLAFYSAITGHTQSLALTLLFILFVFNVSFYYVKIYKYYKSK</sequence>
<dbReference type="Pfam" id="PF11368">
    <property type="entry name" value="DUF3169"/>
    <property type="match status" value="1"/>
</dbReference>
<evidence type="ECO:0008006" key="4">
    <source>
        <dbReference type="Google" id="ProtNLM"/>
    </source>
</evidence>
<keyword evidence="1" id="KW-0472">Membrane</keyword>
<keyword evidence="1" id="KW-0812">Transmembrane</keyword>
<protein>
    <recommendedName>
        <fullName evidence="4">DUF3169 family protein</fullName>
    </recommendedName>
</protein>
<feature type="transmembrane region" description="Helical" evidence="1">
    <location>
        <begin position="100"/>
        <end position="122"/>
    </location>
</feature>
<feature type="transmembrane region" description="Helical" evidence="1">
    <location>
        <begin position="185"/>
        <end position="206"/>
    </location>
</feature>
<feature type="transmembrane region" description="Helical" evidence="1">
    <location>
        <begin position="12"/>
        <end position="30"/>
    </location>
</feature>
<evidence type="ECO:0000313" key="3">
    <source>
        <dbReference type="Proteomes" id="UP000017131"/>
    </source>
</evidence>
<dbReference type="EMBL" id="AXDY01000002">
    <property type="protein sequence ID" value="ERS94346.1"/>
    <property type="molecule type" value="Genomic_DNA"/>
</dbReference>
<feature type="transmembrane region" description="Helical" evidence="1">
    <location>
        <begin position="212"/>
        <end position="231"/>
    </location>
</feature>
<feature type="transmembrane region" description="Helical" evidence="1">
    <location>
        <begin position="128"/>
        <end position="147"/>
    </location>
</feature>
<keyword evidence="3" id="KW-1185">Reference proteome</keyword>
<dbReference type="Proteomes" id="UP000017131">
    <property type="component" value="Unassembled WGS sequence"/>
</dbReference>
<reference evidence="2 3" key="1">
    <citation type="journal article" date="2013" name="Genome Announc.">
        <title>Draft Genome Sequence of Staphylococcus simulans UMC-CNS-990, Isolated from a Case of Chronic Bovine Mastitis.</title>
        <authorList>
            <person name="Calcutt M.J."/>
            <person name="Foecking M.F."/>
            <person name="Hsieh H.Y."/>
            <person name="Perry J."/>
            <person name="Stewart G.C."/>
            <person name="Middleton J.R."/>
        </authorList>
    </citation>
    <scope>NUCLEOTIDE SEQUENCE [LARGE SCALE GENOMIC DNA]</scope>
    <source>
        <strain evidence="2 3">UMC-CNS-990</strain>
    </source>
</reference>
<comment type="caution">
    <text evidence="2">The sequence shown here is derived from an EMBL/GenBank/DDBJ whole genome shotgun (WGS) entry which is preliminary data.</text>
</comment>
<gene>
    <name evidence="2" type="ORF">SSIM_02515</name>
</gene>
<proteinExistence type="predicted"/>
<feature type="transmembrane region" description="Helical" evidence="1">
    <location>
        <begin position="42"/>
        <end position="63"/>
    </location>
</feature>
<keyword evidence="1" id="KW-1133">Transmembrane helix</keyword>
<evidence type="ECO:0000256" key="1">
    <source>
        <dbReference type="SAM" id="Phobius"/>
    </source>
</evidence>
<dbReference type="RefSeq" id="WP_023015040.1">
    <property type="nucleotide sequence ID" value="NZ_AXDY01000002.1"/>
</dbReference>
<dbReference type="InterPro" id="IPR021509">
    <property type="entry name" value="DUF3169"/>
</dbReference>
<evidence type="ECO:0000313" key="2">
    <source>
        <dbReference type="EMBL" id="ERS94346.1"/>
    </source>
</evidence>